<evidence type="ECO:0000313" key="1">
    <source>
        <dbReference type="EMBL" id="MBN8251903.1"/>
    </source>
</evidence>
<dbReference type="Pfam" id="PF13826">
    <property type="entry name" value="Monooxy_af470-like"/>
    <property type="match status" value="1"/>
</dbReference>
<name>A0A8I1MEL3_9BACI</name>
<dbReference type="Proteomes" id="UP000664578">
    <property type="component" value="Unassembled WGS sequence"/>
</dbReference>
<dbReference type="EMBL" id="JAEMWV010000004">
    <property type="protein sequence ID" value="MBN8251903.1"/>
    <property type="molecule type" value="Genomic_DNA"/>
</dbReference>
<accession>A0A8I1MEL3</accession>
<proteinExistence type="predicted"/>
<gene>
    <name evidence="1" type="ORF">JF537_09945</name>
</gene>
<dbReference type="AlphaFoldDB" id="A0A8I1MEL3"/>
<protein>
    <submittedName>
        <fullName evidence="1">DUF4188 domain-containing protein</fullName>
    </submittedName>
</protein>
<sequence length="142" mass="16642">MVVFIIGMRINKLFSFSKWLPVFMAMPPMIKELYQNKELGFLHTEMSFSWKTITLIQYWKSFEQLESYAKGARHLKAWKKFNQRIGSDGTVGIYHETYKVEANAYESIYTNMPLFGLAKAKGHRPVNRGLESARERLTKEHS</sequence>
<organism evidence="1 2">
    <name type="scientific">Priestia flexa</name>
    <dbReference type="NCBI Taxonomy" id="86664"/>
    <lineage>
        <taxon>Bacteria</taxon>
        <taxon>Bacillati</taxon>
        <taxon>Bacillota</taxon>
        <taxon>Bacilli</taxon>
        <taxon>Bacillales</taxon>
        <taxon>Bacillaceae</taxon>
        <taxon>Priestia</taxon>
    </lineage>
</organism>
<reference evidence="1" key="1">
    <citation type="submission" date="2020-12" db="EMBL/GenBank/DDBJ databases">
        <title>PHA producing bacteria isolated from mangrove.</title>
        <authorList>
            <person name="Zheng W."/>
            <person name="Yu S."/>
            <person name="Huang Y."/>
        </authorList>
    </citation>
    <scope>NUCLEOTIDE SEQUENCE</scope>
    <source>
        <strain evidence="1">GN22-4</strain>
    </source>
</reference>
<comment type="caution">
    <text evidence="1">The sequence shown here is derived from an EMBL/GenBank/DDBJ whole genome shotgun (WGS) entry which is preliminary data.</text>
</comment>
<dbReference type="InterPro" id="IPR025444">
    <property type="entry name" value="Monooxy_af470"/>
</dbReference>
<evidence type="ECO:0000313" key="2">
    <source>
        <dbReference type="Proteomes" id="UP000664578"/>
    </source>
</evidence>